<evidence type="ECO:0000259" key="5">
    <source>
        <dbReference type="PROSITE" id="PS50048"/>
    </source>
</evidence>
<dbReference type="Pfam" id="PF12464">
    <property type="entry name" value="Mac"/>
    <property type="match status" value="1"/>
</dbReference>
<feature type="compositionally biased region" description="Basic and acidic residues" evidence="4">
    <location>
        <begin position="122"/>
        <end position="158"/>
    </location>
</feature>
<evidence type="ECO:0000256" key="4">
    <source>
        <dbReference type="SAM" id="MobiDB-lite"/>
    </source>
</evidence>
<dbReference type="InterPro" id="IPR036864">
    <property type="entry name" value="Zn2-C6_fun-type_DNA-bd_sf"/>
</dbReference>
<evidence type="ECO:0000313" key="7">
    <source>
        <dbReference type="Proteomes" id="UP000070121"/>
    </source>
</evidence>
<feature type="compositionally biased region" description="Basic and acidic residues" evidence="4">
    <location>
        <begin position="90"/>
        <end position="103"/>
    </location>
</feature>
<dbReference type="Pfam" id="PF00172">
    <property type="entry name" value="Zn_clus"/>
    <property type="match status" value="1"/>
</dbReference>
<feature type="compositionally biased region" description="Polar residues" evidence="4">
    <location>
        <begin position="1"/>
        <end position="14"/>
    </location>
</feature>
<proteinExistence type="inferred from homology"/>
<evidence type="ECO:0000256" key="2">
    <source>
        <dbReference type="ARBA" id="ARBA00022679"/>
    </source>
</evidence>
<dbReference type="CDD" id="cd00067">
    <property type="entry name" value="GAL4"/>
    <property type="match status" value="1"/>
</dbReference>
<dbReference type="Gene3D" id="2.160.10.10">
    <property type="entry name" value="Hexapeptide repeat proteins"/>
    <property type="match status" value="1"/>
</dbReference>
<dbReference type="InterPro" id="IPR018357">
    <property type="entry name" value="Hexapep_transf_CS"/>
</dbReference>
<dbReference type="PROSITE" id="PS00463">
    <property type="entry name" value="ZN2_CY6_FUNGAL_1"/>
    <property type="match status" value="1"/>
</dbReference>
<name>A0A135UUG8_9PEZI</name>
<dbReference type="InterPro" id="IPR001138">
    <property type="entry name" value="Zn2Cys6_DnaBD"/>
</dbReference>
<dbReference type="GO" id="GO:0000981">
    <property type="term" value="F:DNA-binding transcription factor activity, RNA polymerase II-specific"/>
    <property type="evidence" value="ECO:0007669"/>
    <property type="project" value="InterPro"/>
</dbReference>
<feature type="compositionally biased region" description="Polar residues" evidence="4">
    <location>
        <begin position="162"/>
        <end position="173"/>
    </location>
</feature>
<dbReference type="Proteomes" id="UP000070121">
    <property type="component" value="Unassembled WGS sequence"/>
</dbReference>
<feature type="region of interest" description="Disordered" evidence="4">
    <location>
        <begin position="286"/>
        <end position="359"/>
    </location>
</feature>
<dbReference type="GO" id="GO:0016407">
    <property type="term" value="F:acetyltransferase activity"/>
    <property type="evidence" value="ECO:0007669"/>
    <property type="project" value="InterPro"/>
</dbReference>
<feature type="compositionally biased region" description="Polar residues" evidence="4">
    <location>
        <begin position="345"/>
        <end position="356"/>
    </location>
</feature>
<dbReference type="SMART" id="SM01266">
    <property type="entry name" value="Mac"/>
    <property type="match status" value="1"/>
</dbReference>
<dbReference type="OrthoDB" id="25818at2759"/>
<dbReference type="InterPro" id="IPR011004">
    <property type="entry name" value="Trimer_LpxA-like_sf"/>
</dbReference>
<dbReference type="AlphaFoldDB" id="A0A135UUG8"/>
<accession>A0A135UUG8</accession>
<protein>
    <submittedName>
        <fullName evidence="6">Bacterial transferase hexapeptide</fullName>
    </submittedName>
</protein>
<dbReference type="PANTHER" id="PTHR23416">
    <property type="entry name" value="SIALIC ACID SYNTHASE-RELATED"/>
    <property type="match status" value="1"/>
</dbReference>
<dbReference type="EMBL" id="JFFI01001020">
    <property type="protein sequence ID" value="KXH64049.1"/>
    <property type="molecule type" value="Genomic_DNA"/>
</dbReference>
<dbReference type="PROSITE" id="PS00101">
    <property type="entry name" value="HEXAPEP_TRANSFERASES"/>
    <property type="match status" value="1"/>
</dbReference>
<dbReference type="InterPro" id="IPR001451">
    <property type="entry name" value="Hexapep"/>
</dbReference>
<dbReference type="SMART" id="SM00066">
    <property type="entry name" value="GAL4"/>
    <property type="match status" value="1"/>
</dbReference>
<feature type="domain" description="Zn(2)-C6 fungal-type" evidence="5">
    <location>
        <begin position="234"/>
        <end position="262"/>
    </location>
</feature>
<gene>
    <name evidence="6" type="ORF">CSAL01_13467</name>
</gene>
<dbReference type="InterPro" id="IPR024688">
    <property type="entry name" value="Mac_dom"/>
</dbReference>
<keyword evidence="7" id="KW-1185">Reference proteome</keyword>
<evidence type="ECO:0000313" key="6">
    <source>
        <dbReference type="EMBL" id="KXH64049.1"/>
    </source>
</evidence>
<evidence type="ECO:0000256" key="3">
    <source>
        <dbReference type="ARBA" id="ARBA00023242"/>
    </source>
</evidence>
<feature type="region of interest" description="Disordered" evidence="4">
    <location>
        <begin position="1"/>
        <end position="225"/>
    </location>
</feature>
<dbReference type="SUPFAM" id="SSF57701">
    <property type="entry name" value="Zn2/Cys6 DNA-binding domain"/>
    <property type="match status" value="1"/>
</dbReference>
<dbReference type="InterPro" id="IPR051159">
    <property type="entry name" value="Hexapeptide_acetyltransf"/>
</dbReference>
<sequence length="670" mass="73183">MSTFTALNGASPKTSEPPIPPADASRAPSDERTNGQPTLPEPKSTPAVEPSPNQREPWAGPSQERSPYQTANYPDVDGSHKRKRTNSVELMRREAPGRQEKSPETASQPHPPEPGEPYGTPSRDHRPYAEREDSRERGESWYSREGREREREREERGYYDQPSATSTQGQSEEQIGEALRRANQMDANDYDNTSPDGDDRSMAYGSYTPGGSRDMLASDKAKRKRNFSNRTKTGCLTCRRRKKKCDEQKPECSNCLRGGFVCAGYPPQRNTAWQKPDSKAAAIPLESKDPSYVPPGAYGMPQQTPYGSQPAVGPRREALPPYRGQPLRIDPPQGRPLLTDDDRPTASTIPSASVASPETKLSAIPYTPANAFPTPISAQGPPHAPFSERKDYQRVPPLHDISRTVPEPETPHPGNTLPQINILHPTRSNSPIPQPPATSNAQVAAQLALSHTQFSSSRSRTTNKEDMLAGKLYYPFDKELVLERERCSAACWRFNNSTNPNNGVSPTERGRLFREILQPRDPIQLSPTVASPVTNVGRVGEHVIVEAPFTCDYGYNISIGKNVVVGRSCTIIDTCEVRIGDNCHIGPNVSIYAATLPTDPKKRLGSKGPQLGKPVTIEEDCFIGGGVIILPGVRIGHGSTVGAGAVVTKDVPPFTIAVGNNARIIRGISS</sequence>
<dbReference type="SUPFAM" id="SSF51161">
    <property type="entry name" value="Trimeric LpxA-like enzymes"/>
    <property type="match status" value="1"/>
</dbReference>
<dbReference type="STRING" id="1209931.A0A135UUG8"/>
<dbReference type="PROSITE" id="PS50048">
    <property type="entry name" value="ZN2_CY6_FUNGAL_2"/>
    <property type="match status" value="1"/>
</dbReference>
<dbReference type="Gene3D" id="4.10.240.10">
    <property type="entry name" value="Zn(2)-C6 fungal-type DNA-binding domain"/>
    <property type="match status" value="1"/>
</dbReference>
<dbReference type="GO" id="GO:0008270">
    <property type="term" value="F:zinc ion binding"/>
    <property type="evidence" value="ECO:0007669"/>
    <property type="project" value="InterPro"/>
</dbReference>
<dbReference type="PANTHER" id="PTHR23416:SF76">
    <property type="entry name" value="ZN(II)2CYS6 TRANSCRIPTION FACTOR (EUROFUNG)"/>
    <property type="match status" value="1"/>
</dbReference>
<evidence type="ECO:0000256" key="1">
    <source>
        <dbReference type="ARBA" id="ARBA00007274"/>
    </source>
</evidence>
<organism evidence="6 7">
    <name type="scientific">Colletotrichum salicis</name>
    <dbReference type="NCBI Taxonomy" id="1209931"/>
    <lineage>
        <taxon>Eukaryota</taxon>
        <taxon>Fungi</taxon>
        <taxon>Dikarya</taxon>
        <taxon>Ascomycota</taxon>
        <taxon>Pezizomycotina</taxon>
        <taxon>Sordariomycetes</taxon>
        <taxon>Hypocreomycetidae</taxon>
        <taxon>Glomerellales</taxon>
        <taxon>Glomerellaceae</taxon>
        <taxon>Colletotrichum</taxon>
        <taxon>Colletotrichum acutatum species complex</taxon>
    </lineage>
</organism>
<dbReference type="CDD" id="cd03357">
    <property type="entry name" value="LbH_MAT_GAT"/>
    <property type="match status" value="1"/>
</dbReference>
<feature type="compositionally biased region" description="Polar residues" evidence="4">
    <location>
        <begin position="63"/>
        <end position="72"/>
    </location>
</feature>
<comment type="similarity">
    <text evidence="1">Belongs to the transferase hexapeptide repeat family.</text>
</comment>
<dbReference type="Pfam" id="PF14602">
    <property type="entry name" value="Hexapep_2"/>
    <property type="match status" value="2"/>
</dbReference>
<keyword evidence="3" id="KW-0539">Nucleus</keyword>
<dbReference type="GO" id="GO:0008374">
    <property type="term" value="F:O-acyltransferase activity"/>
    <property type="evidence" value="ECO:0007669"/>
    <property type="project" value="TreeGrafter"/>
</dbReference>
<keyword evidence="2 6" id="KW-0808">Transferase</keyword>
<reference evidence="6 7" key="1">
    <citation type="submission" date="2014-02" db="EMBL/GenBank/DDBJ databases">
        <title>The genome sequence of Colletotrichum salicis CBS 607.94.</title>
        <authorList>
            <person name="Baroncelli R."/>
            <person name="Thon M.R."/>
        </authorList>
    </citation>
    <scope>NUCLEOTIDE SEQUENCE [LARGE SCALE GENOMIC DNA]</scope>
    <source>
        <strain evidence="6 7">CBS 607.94</strain>
    </source>
</reference>
<comment type="caution">
    <text evidence="6">The sequence shown here is derived from an EMBL/GenBank/DDBJ whole genome shotgun (WGS) entry which is preliminary data.</text>
</comment>